<reference evidence="4" key="1">
    <citation type="journal article" date="2020" name="J. ISSAAS">
        <title>Complete genome sequence of Oryctes rhinoceros Nudivirus isolated from Coconut Rhinoceros Beetle in the Solomon Islands.</title>
        <authorList>
            <person name="Etebari K."/>
            <person name="Filipovic I."/>
            <person name="Rasic G."/>
            <person name="Devine G.J."/>
            <person name="Tsatsia H."/>
            <person name="Furlong M.J."/>
        </authorList>
    </citation>
    <scope>NUCLEOTIDE SEQUENCE</scope>
    <source>
        <strain evidence="4">Solomon Islands</strain>
    </source>
</reference>
<dbReference type="UniPathway" id="UPA00326"/>
<dbReference type="EMBL" id="MN623374">
    <property type="protein sequence ID" value="QHG11288.1"/>
    <property type="molecule type" value="Genomic_DNA"/>
</dbReference>
<evidence type="ECO:0000259" key="3">
    <source>
        <dbReference type="Pfam" id="PF02867"/>
    </source>
</evidence>
<dbReference type="SUPFAM" id="SSF51998">
    <property type="entry name" value="PFL-like glycyl radical enzymes"/>
    <property type="match status" value="1"/>
</dbReference>
<dbReference type="Pfam" id="PF02867">
    <property type="entry name" value="Ribonuc_red_lgC"/>
    <property type="match status" value="1"/>
</dbReference>
<dbReference type="InterPro" id="IPR008926">
    <property type="entry name" value="RNR_R1-su_N"/>
</dbReference>
<protein>
    <submittedName>
        <fullName evidence="4 5">Rr1</fullName>
    </submittedName>
</protein>
<organism evidence="4">
    <name type="scientific">Oryctes rhinoceros nudivirus</name>
    <dbReference type="NCBI Taxonomy" id="92521"/>
    <lineage>
        <taxon>Viruses</taxon>
        <taxon>Viruses incertae sedis</taxon>
        <taxon>Naldaviricetes</taxon>
        <taxon>Lefavirales</taxon>
        <taxon>Nudiviridae</taxon>
        <taxon>Alphanudivirus</taxon>
        <taxon>Alphanudivirus oryrhinocerotis</taxon>
    </lineage>
</organism>
<evidence type="ECO:0000313" key="5">
    <source>
        <dbReference type="EMBL" id="QKE59522.1"/>
    </source>
</evidence>
<evidence type="ECO:0000256" key="1">
    <source>
        <dbReference type="ARBA" id="ARBA00010406"/>
    </source>
</evidence>
<evidence type="ECO:0000256" key="2">
    <source>
        <dbReference type="SAM" id="MobiDB-lite"/>
    </source>
</evidence>
<dbReference type="GO" id="GO:0009263">
    <property type="term" value="P:deoxyribonucleotide biosynthetic process"/>
    <property type="evidence" value="ECO:0007669"/>
    <property type="project" value="TreeGrafter"/>
</dbReference>
<dbReference type="InterPro" id="IPR039718">
    <property type="entry name" value="Rrm1"/>
</dbReference>
<dbReference type="SUPFAM" id="SSF48168">
    <property type="entry name" value="R1 subunit of ribonucleotide reductase, N-terminal domain"/>
    <property type="match status" value="1"/>
</dbReference>
<dbReference type="Gene3D" id="3.20.70.20">
    <property type="match status" value="1"/>
</dbReference>
<name>A0A6B9QU55_9VIRU</name>
<gene>
    <name evidence="4" type="ORF">SI_OrNV_gp051</name>
</gene>
<dbReference type="PANTHER" id="PTHR11573">
    <property type="entry name" value="RIBONUCLEOSIDE-DIPHOSPHATE REDUCTASE LARGE CHAIN"/>
    <property type="match status" value="1"/>
</dbReference>
<dbReference type="GO" id="GO:0004748">
    <property type="term" value="F:ribonucleoside-diphosphate reductase activity, thioredoxin disulfide as acceptor"/>
    <property type="evidence" value="ECO:0007669"/>
    <property type="project" value="TreeGrafter"/>
</dbReference>
<feature type="domain" description="Ribonucleotide reductase large subunit C-terminal" evidence="3">
    <location>
        <begin position="206"/>
        <end position="619"/>
    </location>
</feature>
<dbReference type="InterPro" id="IPR000788">
    <property type="entry name" value="RNR_lg_C"/>
</dbReference>
<comment type="similarity">
    <text evidence="1">Belongs to the ribonucleoside diphosphate reductase large chain family.</text>
</comment>
<dbReference type="GO" id="GO:0005524">
    <property type="term" value="F:ATP binding"/>
    <property type="evidence" value="ECO:0007669"/>
    <property type="project" value="TreeGrafter"/>
</dbReference>
<dbReference type="EMBL" id="MZ727584">
    <property type="protein sequence ID" value="UBO76469.1"/>
    <property type="molecule type" value="Genomic_DNA"/>
</dbReference>
<dbReference type="EMBL" id="MT150137">
    <property type="protein sequence ID" value="QKE59522.1"/>
    <property type="molecule type" value="Genomic_DNA"/>
</dbReference>
<reference evidence="6" key="3">
    <citation type="submission" date="2021-08" db="EMBL/GenBank/DDBJ databases">
        <title>Whole genome sequence of Oryctes rhinoceros Nudivirus detected in Riau Province, Indonesia.</title>
        <authorList>
            <person name="Kurnia Y.W."/>
            <person name="Tanjung Z.A."/>
            <person name="Utomo C."/>
            <person name="Naim M."/>
            <person name="Situmorang E.C."/>
            <person name="Liwang T."/>
        </authorList>
    </citation>
    <scope>NUCLEOTIDE SEQUENCE</scope>
    <source>
        <strain evidence="6">LiboV</strain>
    </source>
</reference>
<evidence type="ECO:0000313" key="6">
    <source>
        <dbReference type="EMBL" id="UBO76469.1"/>
    </source>
</evidence>
<reference evidence="5" key="2">
    <citation type="submission" date="2020-03" db="EMBL/GenBank/DDBJ databases">
        <title>Whole genome sequence of Oryctes rhinoceros Nudivirus isolated in Riau Province, Indonesia.</title>
        <authorList>
            <person name="Kurnia Y.W."/>
            <person name="Tanjung Z.A."/>
            <person name="Utomo C."/>
            <person name="Naim M."/>
            <person name="Situmorang E.C."/>
            <person name="Liwang T."/>
        </authorList>
    </citation>
    <scope>NUCLEOTIDE SEQUENCE</scope>
    <source>
        <strain evidence="5">LiboV</strain>
    </source>
</reference>
<feature type="region of interest" description="Disordered" evidence="2">
    <location>
        <begin position="707"/>
        <end position="737"/>
    </location>
</feature>
<evidence type="ECO:0000313" key="4">
    <source>
        <dbReference type="EMBL" id="QHG11288.1"/>
    </source>
</evidence>
<proteinExistence type="inferred from homology"/>
<accession>A0A6B9QU55</accession>
<dbReference type="PANTHER" id="PTHR11573:SF6">
    <property type="entry name" value="RIBONUCLEOSIDE-DIPHOSPHATE REDUCTASE LARGE SUBUNIT"/>
    <property type="match status" value="1"/>
</dbReference>
<sequence>MFPSSAFKTPIAMKIFLAKAPEYDSTFFQEFSRVMLENACAQNKLHLQHALNLLKFDLSTIHKYRDSESDPVNGETFRKWFPNIGNADIDVLSWLDTDRDFIYSSHGMRLLKNRYLLPAEPIQYCMLRIAKLFSRRNSSNNSSSSDGNSIDDINFQLWRLMYDVLSCGYMHTSSILADADNADKNIVPGEACRLLVCNPDYDRAFVNQINEICNLISLGVGVGMSASTVPLHGYAVNGKIRGGFKSFARKLDSCNYLSIYERKPKIAIYIEMHNNTIYEAFELRNPLTNHLENVFVGIMVPDYFIECYENDEDWYLFPGDAKLDGRTLCEFTGDEYKRMYKRFVEANLYTNKVSSSALMDDLVTCISETGSPYVVWSDNVNRFSNHKHLGKIKTLNLCAEIANYASVGKSSSCTLMSVNFAMYREFPDVLDRVYAFVEEHSEFDAGYNGFHRAASEFQHATMSKYAYAMGFVATWALNMFMGVTRKQRELGVSPLGAYDMAIMDGVDPVKVIAELSEAMYKGCIYSSCKFARMYDVECAYYKGSPFSEGIPQWLLRDERKIITTDWTKTCELMRTKMANSQLTAQAPTATTSMLVGEAESVTIPMSIVMARESENGRNDLICYGLLYKLLMEPAEPLHLDNDIDRQLLMYARSAPFIDQSQSTMFSIVLSRQNILNLIMDTYYLKLKTAIYYTLPKQINNTLTIVRQTPQPQKRESSTDCQFSPKRSRRPSCEACSA</sequence>